<dbReference type="PANTHER" id="PTHR45939">
    <property type="entry name" value="PEROXISOMAL MEMBRANE PROTEIN PMP34-RELATED"/>
    <property type="match status" value="1"/>
</dbReference>
<dbReference type="GO" id="GO:0016020">
    <property type="term" value="C:membrane"/>
    <property type="evidence" value="ECO:0007669"/>
    <property type="project" value="UniProtKB-SubCell"/>
</dbReference>
<evidence type="ECO:0000256" key="4">
    <source>
        <dbReference type="ARBA" id="ARBA00022692"/>
    </source>
</evidence>
<dbReference type="Proteomes" id="UP000809789">
    <property type="component" value="Unassembled WGS sequence"/>
</dbReference>
<dbReference type="SUPFAM" id="SSF103506">
    <property type="entry name" value="Mitochondrial carrier"/>
    <property type="match status" value="1"/>
</dbReference>
<keyword evidence="8 9" id="KW-0472">Membrane</keyword>
<comment type="subcellular location">
    <subcellularLocation>
        <location evidence="1">Membrane</location>
        <topology evidence="1">Multi-pass membrane protein</topology>
    </subcellularLocation>
</comment>
<keyword evidence="3 10" id="KW-0813">Transport</keyword>
<keyword evidence="6" id="KW-0496">Mitochondrion</keyword>
<keyword evidence="7" id="KW-1133">Transmembrane helix</keyword>
<comment type="similarity">
    <text evidence="2 10">Belongs to the mitochondrial carrier (TC 2.A.29) family.</text>
</comment>
<evidence type="ECO:0008006" key="13">
    <source>
        <dbReference type="Google" id="ProtNLM"/>
    </source>
</evidence>
<evidence type="ECO:0000256" key="5">
    <source>
        <dbReference type="ARBA" id="ARBA00022737"/>
    </source>
</evidence>
<dbReference type="InterPro" id="IPR018108">
    <property type="entry name" value="MCP_transmembrane"/>
</dbReference>
<dbReference type="GO" id="GO:0015217">
    <property type="term" value="F:ADP transmembrane transporter activity"/>
    <property type="evidence" value="ECO:0007669"/>
    <property type="project" value="TreeGrafter"/>
</dbReference>
<dbReference type="AlphaFoldDB" id="A0A8K0PD76"/>
<dbReference type="InterPro" id="IPR052217">
    <property type="entry name" value="Mito/Peroxisomal_Carrier"/>
</dbReference>
<dbReference type="PANTHER" id="PTHR45939:SF2">
    <property type="entry name" value="CARRIER PROTEIN, PUTATIVE (AFU_ORTHOLOGUE AFUA_2G13870)-RELATED"/>
    <property type="match status" value="1"/>
</dbReference>
<comment type="caution">
    <text evidence="11">The sequence shown here is derived from an EMBL/GenBank/DDBJ whole genome shotgun (WGS) entry which is preliminary data.</text>
</comment>
<dbReference type="Pfam" id="PF00153">
    <property type="entry name" value="Mito_carr"/>
    <property type="match status" value="2"/>
</dbReference>
<keyword evidence="6" id="KW-0999">Mitochondrion inner membrane</keyword>
<dbReference type="Gene3D" id="1.50.40.10">
    <property type="entry name" value="Mitochondrial carrier domain"/>
    <property type="match status" value="1"/>
</dbReference>
<evidence type="ECO:0000256" key="3">
    <source>
        <dbReference type="ARBA" id="ARBA00022448"/>
    </source>
</evidence>
<evidence type="ECO:0000256" key="8">
    <source>
        <dbReference type="ARBA" id="ARBA00023136"/>
    </source>
</evidence>
<organism evidence="11 12">
    <name type="scientific">Elsinoe batatas</name>
    <dbReference type="NCBI Taxonomy" id="2601811"/>
    <lineage>
        <taxon>Eukaryota</taxon>
        <taxon>Fungi</taxon>
        <taxon>Dikarya</taxon>
        <taxon>Ascomycota</taxon>
        <taxon>Pezizomycotina</taxon>
        <taxon>Dothideomycetes</taxon>
        <taxon>Dothideomycetidae</taxon>
        <taxon>Myriangiales</taxon>
        <taxon>Elsinoaceae</taxon>
        <taxon>Elsinoe</taxon>
    </lineage>
</organism>
<feature type="repeat" description="Solcar" evidence="9">
    <location>
        <begin position="144"/>
        <end position="242"/>
    </location>
</feature>
<evidence type="ECO:0000313" key="12">
    <source>
        <dbReference type="Proteomes" id="UP000809789"/>
    </source>
</evidence>
<keyword evidence="12" id="KW-1185">Reference proteome</keyword>
<evidence type="ECO:0000256" key="2">
    <source>
        <dbReference type="ARBA" id="ARBA00006375"/>
    </source>
</evidence>
<evidence type="ECO:0000256" key="7">
    <source>
        <dbReference type="ARBA" id="ARBA00022989"/>
    </source>
</evidence>
<reference evidence="11" key="1">
    <citation type="submission" date="2021-07" db="EMBL/GenBank/DDBJ databases">
        <title>Elsinoe batatas strain:CRI-CJ2 Genome sequencing and assembly.</title>
        <authorList>
            <person name="Huang L."/>
        </authorList>
    </citation>
    <scope>NUCLEOTIDE SEQUENCE</scope>
    <source>
        <strain evidence="11">CRI-CJ2</strain>
    </source>
</reference>
<keyword evidence="4 9" id="KW-0812">Transmembrane</keyword>
<evidence type="ECO:0000256" key="6">
    <source>
        <dbReference type="ARBA" id="ARBA00022792"/>
    </source>
</evidence>
<evidence type="ECO:0000256" key="10">
    <source>
        <dbReference type="RuleBase" id="RU000488"/>
    </source>
</evidence>
<sequence>MSFPSNSQLDAFELYHRIQEEDARSPSAASVGLPALGHALAGSAGTVISHLILYPLSLSITRLQVQKQMRGPNEALSAASEADLEYKNIIDAVKKIYKSEGGLKAFYAGCVTDTAKSIVDAFLFFLIYTFLKQRRLQGTSAKTLAVPDELRIGIAAGAVAKFITTPIQQIVTRKQTAAMLAARDPSASLPPDQVSNLSVKDIALQIQSERGITGFWAGYRASLILTLNPGLTFLFHNLLSRTILPASKRERPGPKMTFLIAALSKAAASATMYPFSLAKTRAQVTASRTKPAPTVADEKTFDTFNVEDSSMEASDTLEIKHSQPVEKPTFDGSTTSYQKLKQSVQYVLAFFVKALKAPSPLFEGLVAIYKGEGLLALYAGLQGEVLKGFLGHGLTMLLKERIHLGIVGAYFLAFKVARRSQAESKGLREDVFREMSRVTRAVGSSVEDLGEAVKEGAERVVDKVKG</sequence>
<feature type="repeat" description="Solcar" evidence="9">
    <location>
        <begin position="33"/>
        <end position="134"/>
    </location>
</feature>
<name>A0A8K0PD76_9PEZI</name>
<keyword evidence="5" id="KW-0677">Repeat</keyword>
<dbReference type="EMBL" id="JAESVG020000008">
    <property type="protein sequence ID" value="KAG8625381.1"/>
    <property type="molecule type" value="Genomic_DNA"/>
</dbReference>
<evidence type="ECO:0000313" key="11">
    <source>
        <dbReference type="EMBL" id="KAG8625381.1"/>
    </source>
</evidence>
<proteinExistence type="inferred from homology"/>
<protein>
    <recommendedName>
        <fullName evidence="13">Mitochondrial carrier</fullName>
    </recommendedName>
</protein>
<accession>A0A8K0PD76</accession>
<dbReference type="PROSITE" id="PS50920">
    <property type="entry name" value="SOLCAR"/>
    <property type="match status" value="2"/>
</dbReference>
<evidence type="ECO:0000256" key="1">
    <source>
        <dbReference type="ARBA" id="ARBA00004141"/>
    </source>
</evidence>
<evidence type="ECO:0000256" key="9">
    <source>
        <dbReference type="PROSITE-ProRule" id="PRU00282"/>
    </source>
</evidence>
<gene>
    <name evidence="11" type="ORF">KVT40_007132</name>
</gene>
<dbReference type="InterPro" id="IPR023395">
    <property type="entry name" value="MCP_dom_sf"/>
</dbReference>
<dbReference type="OrthoDB" id="18574at2759"/>